<proteinExistence type="predicted"/>
<evidence type="ECO:0000313" key="1">
    <source>
        <dbReference type="EMBL" id="NEV70060.1"/>
    </source>
</evidence>
<gene>
    <name evidence="1" type="ORF">QQ91_023490</name>
</gene>
<dbReference type="AlphaFoldDB" id="A0A0C1Y7W0"/>
<organism evidence="1">
    <name type="scientific">Lyngbya confervoides BDU141951</name>
    <dbReference type="NCBI Taxonomy" id="1574623"/>
    <lineage>
        <taxon>Bacteria</taxon>
        <taxon>Bacillati</taxon>
        <taxon>Cyanobacteriota</taxon>
        <taxon>Cyanophyceae</taxon>
        <taxon>Oscillatoriophycideae</taxon>
        <taxon>Oscillatoriales</taxon>
        <taxon>Microcoleaceae</taxon>
        <taxon>Lyngbya</taxon>
    </lineage>
</organism>
<reference evidence="1" key="2">
    <citation type="journal article" date="2015" name="Genome Announc.">
        <title>Draft Genome Sequence of Filamentous Marine Cyanobacterium Lyngbya confervoides Strain BDU141951.</title>
        <authorList>
            <person name="Chandrababunaidu M.M."/>
            <person name="Sen D."/>
            <person name="Tripathy S."/>
        </authorList>
    </citation>
    <scope>NUCLEOTIDE SEQUENCE</scope>
    <source>
        <strain evidence="1">BDU141951</strain>
    </source>
</reference>
<reference evidence="1" key="3">
    <citation type="submission" date="2020-02" db="EMBL/GenBank/DDBJ databases">
        <authorList>
            <person name="Sarangi A.N."/>
            <person name="Ghosh S."/>
            <person name="Mukherjee M."/>
            <person name="Tripathy S."/>
        </authorList>
    </citation>
    <scope>NUCLEOTIDE SEQUENCE</scope>
    <source>
        <strain evidence="1">BDU141951</strain>
    </source>
</reference>
<comment type="caution">
    <text evidence="1">The sequence shown here is derived from an EMBL/GenBank/DDBJ whole genome shotgun (WGS) entry which is preliminary data.</text>
</comment>
<protein>
    <submittedName>
        <fullName evidence="1">Tryptophan-rich sensory protein</fullName>
    </submittedName>
</protein>
<sequence length="262" mass="28904">MDASNSPNKSGWVLAVATPIAIIGTLAINTLSNFYPPGGQNVGEIANTTLSGVLITPANYAFAIWGVIYLGLIAYGVYQIKPARQGDPIIRPVDWLLIIACVAQIIWIFLFTLQYFTWSILAMLGILLPLMGAYGVLRMDRVDRKRRWFAVYPFSTYLAWISVATIINVASALYDAGWQGGGLSGELWTVIMILVSAVIGLIVIFTQQDIPFMLVYVWAYIAIAARHTDTPAISSMAYLATFILVATLILVRLRLPRRLKTD</sequence>
<reference evidence="1" key="1">
    <citation type="submission" date="2014-11" db="EMBL/GenBank/DDBJ databases">
        <authorList>
            <person name="Malar M.C."/>
            <person name="Sen D."/>
            <person name="Tripathy S."/>
        </authorList>
    </citation>
    <scope>NUCLEOTIDE SEQUENCE</scope>
    <source>
        <strain evidence="1">BDU141951</strain>
    </source>
</reference>
<dbReference type="InterPro" id="IPR038330">
    <property type="entry name" value="TspO/MBR-related_sf"/>
</dbReference>
<accession>A0A0C1Y7W0</accession>
<dbReference type="PANTHER" id="PTHR33802">
    <property type="entry name" value="SI:CH211-161H7.5-RELATED"/>
    <property type="match status" value="1"/>
</dbReference>
<dbReference type="PANTHER" id="PTHR33802:SF1">
    <property type="entry name" value="XK-RELATED PROTEIN"/>
    <property type="match status" value="1"/>
</dbReference>
<name>A0A0C1Y7W0_9CYAN</name>
<dbReference type="EMBL" id="JTHE02000003">
    <property type="protein sequence ID" value="NEV70060.1"/>
    <property type="molecule type" value="Genomic_DNA"/>
</dbReference>
<dbReference type="Gene3D" id="1.20.1260.100">
    <property type="entry name" value="TspO/MBR protein"/>
    <property type="match status" value="1"/>
</dbReference>